<keyword evidence="9" id="KW-0464">Manganese</keyword>
<evidence type="ECO:0000256" key="7">
    <source>
        <dbReference type="ARBA" id="ARBA00022840"/>
    </source>
</evidence>
<protein>
    <recommendedName>
        <fullName evidence="10">Glutathione synthetase</fullName>
        <ecNumber evidence="10">6.3.2.3</ecNumber>
    </recommendedName>
    <alternativeName>
        <fullName evidence="10">GSH synthetase</fullName>
        <shortName evidence="10">GSH-S</shortName>
        <shortName evidence="10">GSHase</shortName>
    </alternativeName>
    <alternativeName>
        <fullName evidence="10">Glutathione synthase</fullName>
    </alternativeName>
</protein>
<dbReference type="SUPFAM" id="SSF56059">
    <property type="entry name" value="Glutathione synthetase ATP-binding domain-like"/>
    <property type="match status" value="1"/>
</dbReference>
<comment type="catalytic activity">
    <reaction evidence="10">
        <text>gamma-L-glutamyl-L-cysteine + glycine + ATP = glutathione + ADP + phosphate + H(+)</text>
        <dbReference type="Rhea" id="RHEA:13557"/>
        <dbReference type="ChEBI" id="CHEBI:15378"/>
        <dbReference type="ChEBI" id="CHEBI:30616"/>
        <dbReference type="ChEBI" id="CHEBI:43474"/>
        <dbReference type="ChEBI" id="CHEBI:57305"/>
        <dbReference type="ChEBI" id="CHEBI:57925"/>
        <dbReference type="ChEBI" id="CHEBI:58173"/>
        <dbReference type="ChEBI" id="CHEBI:456216"/>
        <dbReference type="EC" id="6.3.2.3"/>
    </reaction>
</comment>
<dbReference type="InterPro" id="IPR004218">
    <property type="entry name" value="GSHS_ATP-bd"/>
</dbReference>
<dbReference type="NCBIfam" id="TIGR01380">
    <property type="entry name" value="glut_syn"/>
    <property type="match status" value="1"/>
</dbReference>
<dbReference type="FunFam" id="3.40.50.20:FF:000009">
    <property type="entry name" value="Glutathione synthetase"/>
    <property type="match status" value="1"/>
</dbReference>
<dbReference type="Pfam" id="PF02955">
    <property type="entry name" value="GSH-S_ATP"/>
    <property type="match status" value="1"/>
</dbReference>
<keyword evidence="5" id="KW-0479">Metal-binding</keyword>
<dbReference type="InterPro" id="IPR013815">
    <property type="entry name" value="ATP_grasp_subdomain_1"/>
</dbReference>
<comment type="pathway">
    <text evidence="10">Sulfur metabolism; glutathione biosynthesis; glutathione from L-cysteine and L-glutamate: step 2/2.</text>
</comment>
<evidence type="ECO:0000313" key="13">
    <source>
        <dbReference type="Proteomes" id="UP001138768"/>
    </source>
</evidence>
<dbReference type="InterPro" id="IPR006284">
    <property type="entry name" value="Glut_synth_pro"/>
</dbReference>
<evidence type="ECO:0000256" key="2">
    <source>
        <dbReference type="ARBA" id="ARBA00001946"/>
    </source>
</evidence>
<evidence type="ECO:0000256" key="10">
    <source>
        <dbReference type="HAMAP-Rule" id="MF_00162"/>
    </source>
</evidence>
<dbReference type="InterPro" id="IPR016185">
    <property type="entry name" value="PreATP-grasp_dom_sf"/>
</dbReference>
<name>A0A9X1B3Q4_9GAMM</name>
<evidence type="ECO:0000256" key="9">
    <source>
        <dbReference type="ARBA" id="ARBA00023211"/>
    </source>
</evidence>
<dbReference type="EMBL" id="NRRY01000008">
    <property type="protein sequence ID" value="MBK1618239.1"/>
    <property type="molecule type" value="Genomic_DNA"/>
</dbReference>
<evidence type="ECO:0000256" key="8">
    <source>
        <dbReference type="ARBA" id="ARBA00022842"/>
    </source>
</evidence>
<dbReference type="PANTHER" id="PTHR21621:SF4">
    <property type="entry name" value="GLUTATHIONE SYNTHETASE"/>
    <property type="match status" value="1"/>
</dbReference>
<keyword evidence="7 10" id="KW-0067">ATP-binding</keyword>
<keyword evidence="3 10" id="KW-0436">Ligase</keyword>
<comment type="similarity">
    <text evidence="10">Belongs to the prokaryotic GSH synthase family.</text>
</comment>
<dbReference type="GO" id="GO:0046872">
    <property type="term" value="F:metal ion binding"/>
    <property type="evidence" value="ECO:0007669"/>
    <property type="project" value="UniProtKB-KW"/>
</dbReference>
<dbReference type="AlphaFoldDB" id="A0A9X1B3Q4"/>
<comment type="caution">
    <text evidence="12">The sequence shown here is derived from an EMBL/GenBank/DDBJ whole genome shotgun (WGS) entry which is preliminary data.</text>
</comment>
<dbReference type="Proteomes" id="UP001138768">
    <property type="component" value="Unassembled WGS sequence"/>
</dbReference>
<keyword evidence="4 10" id="KW-0317">Glutathione biosynthesis</keyword>
<dbReference type="Pfam" id="PF02951">
    <property type="entry name" value="GSH-S_N"/>
    <property type="match status" value="1"/>
</dbReference>
<feature type="domain" description="ATP-grasp" evidence="11">
    <location>
        <begin position="125"/>
        <end position="315"/>
    </location>
</feature>
<dbReference type="HAMAP" id="MF_00162">
    <property type="entry name" value="GSH_S"/>
    <property type="match status" value="1"/>
</dbReference>
<dbReference type="GO" id="GO:0005737">
    <property type="term" value="C:cytoplasm"/>
    <property type="evidence" value="ECO:0007669"/>
    <property type="project" value="TreeGrafter"/>
</dbReference>
<dbReference type="InterPro" id="IPR004215">
    <property type="entry name" value="GSHS_N"/>
</dbReference>
<keyword evidence="8" id="KW-0460">Magnesium</keyword>
<dbReference type="PANTHER" id="PTHR21621">
    <property type="entry name" value="RIBOSOMAL PROTEIN S6 MODIFICATION PROTEIN"/>
    <property type="match status" value="1"/>
</dbReference>
<dbReference type="RefSeq" id="WP_200241180.1">
    <property type="nucleotide sequence ID" value="NZ_NRRY01000008.1"/>
</dbReference>
<dbReference type="InterPro" id="IPR011761">
    <property type="entry name" value="ATP-grasp"/>
</dbReference>
<comment type="cofactor">
    <cofactor evidence="2">
        <name>Mg(2+)</name>
        <dbReference type="ChEBI" id="CHEBI:18420"/>
    </cofactor>
</comment>
<evidence type="ECO:0000256" key="3">
    <source>
        <dbReference type="ARBA" id="ARBA00022598"/>
    </source>
</evidence>
<dbReference type="GO" id="GO:0004363">
    <property type="term" value="F:glutathione synthase activity"/>
    <property type="evidence" value="ECO:0007669"/>
    <property type="project" value="UniProtKB-UniRule"/>
</dbReference>
<accession>A0A9X1B3Q4</accession>
<keyword evidence="13" id="KW-1185">Reference proteome</keyword>
<organism evidence="12 13">
    <name type="scientific">Lamprobacter modestohalophilus</name>
    <dbReference type="NCBI Taxonomy" id="1064514"/>
    <lineage>
        <taxon>Bacteria</taxon>
        <taxon>Pseudomonadati</taxon>
        <taxon>Pseudomonadota</taxon>
        <taxon>Gammaproteobacteria</taxon>
        <taxon>Chromatiales</taxon>
        <taxon>Chromatiaceae</taxon>
        <taxon>Lamprobacter</taxon>
    </lineage>
</organism>
<evidence type="ECO:0000259" key="11">
    <source>
        <dbReference type="PROSITE" id="PS50975"/>
    </source>
</evidence>
<sequence length="321" mass="35415">MKYKLGVVMDPIGSIKISKDSSFAMLLAAQKRGWSLYYMEIADLFFAGAEVSARARRLRVKDDPAGWFEFEDSETLDLSELDAVLMRKDPPFDMEYVYATYLLELAEAAGCLVVNAPRTLRDANEKVFTTHFPQCCPPLVISRHADVLRAFLAEHEEIVLKPLDGMGGRSIFRIRRGDPNTSVIIEALIGVSRGAGQRFCMAQRFLPEIADGDKRVLIVDGEPVPHVLARIPAAGESRGNLAAGASAEVRPISERERWIATQVAPELKARGVLFAGLDVIGDWLTEINITSPTCIREIDRAAGTDIAQDLMAAIETRLNAR</sequence>
<dbReference type="GO" id="GO:0005524">
    <property type="term" value="F:ATP binding"/>
    <property type="evidence" value="ECO:0007669"/>
    <property type="project" value="UniProtKB-UniRule"/>
</dbReference>
<reference evidence="12 13" key="1">
    <citation type="journal article" date="2020" name="Microorganisms">
        <title>Osmotic Adaptation and Compatible Solute Biosynthesis of Phototrophic Bacteria as Revealed from Genome Analyses.</title>
        <authorList>
            <person name="Imhoff J.F."/>
            <person name="Rahn T."/>
            <person name="Kunzel S."/>
            <person name="Keller A."/>
            <person name="Neulinger S.C."/>
        </authorList>
    </citation>
    <scope>NUCLEOTIDE SEQUENCE [LARGE SCALE GENOMIC DNA]</scope>
    <source>
        <strain evidence="12 13">DSM 25653</strain>
    </source>
</reference>
<gene>
    <name evidence="10" type="primary">gshB</name>
    <name evidence="12" type="ORF">CKO42_07240</name>
</gene>
<dbReference type="NCBIfam" id="NF003573">
    <property type="entry name" value="PRK05246.1"/>
    <property type="match status" value="1"/>
</dbReference>
<dbReference type="Gene3D" id="3.30.1490.20">
    <property type="entry name" value="ATP-grasp fold, A domain"/>
    <property type="match status" value="1"/>
</dbReference>
<comment type="cofactor">
    <cofactor evidence="1">
        <name>Mn(2+)</name>
        <dbReference type="ChEBI" id="CHEBI:29035"/>
    </cofactor>
</comment>
<dbReference type="Gene3D" id="3.40.50.20">
    <property type="match status" value="1"/>
</dbReference>
<evidence type="ECO:0000256" key="1">
    <source>
        <dbReference type="ARBA" id="ARBA00001936"/>
    </source>
</evidence>
<dbReference type="EC" id="6.3.2.3" evidence="10"/>
<proteinExistence type="inferred from homology"/>
<keyword evidence="6 10" id="KW-0547">Nucleotide-binding</keyword>
<evidence type="ECO:0000256" key="4">
    <source>
        <dbReference type="ARBA" id="ARBA00022684"/>
    </source>
</evidence>
<dbReference type="Gene3D" id="3.30.470.20">
    <property type="entry name" value="ATP-grasp fold, B domain"/>
    <property type="match status" value="1"/>
</dbReference>
<dbReference type="SUPFAM" id="SSF52440">
    <property type="entry name" value="PreATP-grasp domain"/>
    <property type="match status" value="1"/>
</dbReference>
<evidence type="ECO:0000256" key="6">
    <source>
        <dbReference type="ARBA" id="ARBA00022741"/>
    </source>
</evidence>
<dbReference type="PROSITE" id="PS50975">
    <property type="entry name" value="ATP_GRASP"/>
    <property type="match status" value="1"/>
</dbReference>
<evidence type="ECO:0000256" key="5">
    <source>
        <dbReference type="ARBA" id="ARBA00022723"/>
    </source>
</evidence>
<evidence type="ECO:0000313" key="12">
    <source>
        <dbReference type="EMBL" id="MBK1618239.1"/>
    </source>
</evidence>